<accession>A0A023G3H8</accession>
<name>A0A023G3H8_AMBTT</name>
<sequence length="85" mass="9233">MLMQVGVPLLFIAVINFVEMNGISNLPKSSTGFEFVIPTEPYINESCIDNGTVIAKGSENLFGFGNQSCEKVYCQEPKKPVTVTG</sequence>
<feature type="signal peptide" evidence="1">
    <location>
        <begin position="1"/>
        <end position="20"/>
    </location>
</feature>
<dbReference type="EMBL" id="GBBM01007049">
    <property type="protein sequence ID" value="JAC28369.1"/>
    <property type="molecule type" value="mRNA"/>
</dbReference>
<evidence type="ECO:0000313" key="2">
    <source>
        <dbReference type="EMBL" id="JAC28369.1"/>
    </source>
</evidence>
<reference evidence="2" key="1">
    <citation type="submission" date="2014-03" db="EMBL/GenBank/DDBJ databases">
        <title>The sialotranscriptome of Amblyomma triste, Amblyomma parvum and Amblyomma cajennense ticks, uncovered by 454-based RNA-seq.</title>
        <authorList>
            <person name="Garcia G.R."/>
            <person name="Gardinassi L.G."/>
            <person name="Ribeiro J.M."/>
            <person name="Anatriello E."/>
            <person name="Ferreira B.R."/>
            <person name="Moreira H.N."/>
            <person name="Mafra C."/>
            <person name="Olegario M.M."/>
            <person name="Szabo P.J."/>
            <person name="Miranda-Santos I.K."/>
            <person name="Maruyama S.R."/>
        </authorList>
    </citation>
    <scope>NUCLEOTIDE SEQUENCE</scope>
    <source>
        <strain evidence="2">Mato Grasso do Sul</strain>
        <tissue evidence="2">Salivary glands</tissue>
    </source>
</reference>
<organism evidence="2">
    <name type="scientific">Amblyomma triste</name>
    <name type="common">Neotropical tick</name>
    <dbReference type="NCBI Taxonomy" id="251400"/>
    <lineage>
        <taxon>Eukaryota</taxon>
        <taxon>Metazoa</taxon>
        <taxon>Ecdysozoa</taxon>
        <taxon>Arthropoda</taxon>
        <taxon>Chelicerata</taxon>
        <taxon>Arachnida</taxon>
        <taxon>Acari</taxon>
        <taxon>Parasitiformes</taxon>
        <taxon>Ixodida</taxon>
        <taxon>Ixodoidea</taxon>
        <taxon>Ixodidae</taxon>
        <taxon>Amblyomminae</taxon>
        <taxon>Amblyomma</taxon>
    </lineage>
</organism>
<keyword evidence="1" id="KW-0732">Signal</keyword>
<feature type="chain" id="PRO_5001520548" evidence="1">
    <location>
        <begin position="21"/>
        <end position="85"/>
    </location>
</feature>
<protein>
    <submittedName>
        <fullName evidence="2">Putative secreted protein</fullName>
    </submittedName>
</protein>
<evidence type="ECO:0000256" key="1">
    <source>
        <dbReference type="SAM" id="SignalP"/>
    </source>
</evidence>
<dbReference type="AlphaFoldDB" id="A0A023G3H8"/>
<proteinExistence type="evidence at transcript level"/>